<organism evidence="3 4">
    <name type="scientific">Sclerotinia nivalis</name>
    <dbReference type="NCBI Taxonomy" id="352851"/>
    <lineage>
        <taxon>Eukaryota</taxon>
        <taxon>Fungi</taxon>
        <taxon>Dikarya</taxon>
        <taxon>Ascomycota</taxon>
        <taxon>Pezizomycotina</taxon>
        <taxon>Leotiomycetes</taxon>
        <taxon>Helotiales</taxon>
        <taxon>Sclerotiniaceae</taxon>
        <taxon>Sclerotinia</taxon>
    </lineage>
</organism>
<gene>
    <name evidence="3" type="ORF">OCU04_006195</name>
</gene>
<comment type="caution">
    <text evidence="3">The sequence shown here is derived from an EMBL/GenBank/DDBJ whole genome shotgun (WGS) entry which is preliminary data.</text>
</comment>
<evidence type="ECO:0000313" key="4">
    <source>
        <dbReference type="Proteomes" id="UP001152300"/>
    </source>
</evidence>
<sequence>MGSSQAEHSSMHESAAHPAKRRKSTHNSETIEDLLVDFEPSQLRQVIEIALRKGNVTKCIRHIHDKLPGKSPPENHSEPLVTDSAPVIDEVIESIEKSPLPLRHLNPVPATKETRQPPPQPLSAKRKEGLSDNATQSFIDLPKTTSGGNLPTPRNSQEPKEIPMTPEPEIDAHSSLPEPELYVCPPPAVTTCNCRSGCSSTRCKCFKSGHGCSPSPSSGCKCESCVNMLNDLSSFFGSPKSSDFKIAASPDLLKWIRKESRNGRFDLIHPDTIEELRSMLMGVEYGDILSPPNFPVFSGKLRGIRKAWMRPDITDDEREDVKKELFKEAFGVMAEPKNDYWCFCKNEWKQTILWAFCAKCDECRDTREWHCEKCGNRNIVENCECQRGIKRKKGGWGQ</sequence>
<keyword evidence="4" id="KW-1185">Reference proteome</keyword>
<dbReference type="OrthoDB" id="3526938at2759"/>
<name>A0A9X0ANC4_9HELO</name>
<evidence type="ECO:0000256" key="1">
    <source>
        <dbReference type="SAM" id="MobiDB-lite"/>
    </source>
</evidence>
<dbReference type="AlphaFoldDB" id="A0A9X0ANC4"/>
<protein>
    <recommendedName>
        <fullName evidence="2">Tesmin/TSO1-like CXC domain-containing protein</fullName>
    </recommendedName>
</protein>
<accession>A0A9X0ANC4</accession>
<evidence type="ECO:0000313" key="3">
    <source>
        <dbReference type="EMBL" id="KAJ8065513.1"/>
    </source>
</evidence>
<dbReference type="InterPro" id="IPR033467">
    <property type="entry name" value="Tesmin/TSO1-like_CXC"/>
</dbReference>
<reference evidence="3" key="1">
    <citation type="submission" date="2022-11" db="EMBL/GenBank/DDBJ databases">
        <title>Genome Resource of Sclerotinia nivalis Strain SnTB1, a Plant Pathogen Isolated from American Ginseng.</title>
        <authorList>
            <person name="Fan S."/>
        </authorList>
    </citation>
    <scope>NUCLEOTIDE SEQUENCE</scope>
    <source>
        <strain evidence="3">SnTB1</strain>
    </source>
</reference>
<dbReference type="EMBL" id="JAPEIS010000006">
    <property type="protein sequence ID" value="KAJ8065513.1"/>
    <property type="molecule type" value="Genomic_DNA"/>
</dbReference>
<feature type="region of interest" description="Disordered" evidence="1">
    <location>
        <begin position="1"/>
        <end position="28"/>
    </location>
</feature>
<feature type="region of interest" description="Disordered" evidence="1">
    <location>
        <begin position="98"/>
        <end position="167"/>
    </location>
</feature>
<proteinExistence type="predicted"/>
<dbReference type="SMART" id="SM01114">
    <property type="entry name" value="CXC"/>
    <property type="match status" value="1"/>
</dbReference>
<evidence type="ECO:0000259" key="2">
    <source>
        <dbReference type="SMART" id="SM01114"/>
    </source>
</evidence>
<feature type="compositionally biased region" description="Polar residues" evidence="1">
    <location>
        <begin position="132"/>
        <end position="156"/>
    </location>
</feature>
<dbReference type="Proteomes" id="UP001152300">
    <property type="component" value="Unassembled WGS sequence"/>
</dbReference>
<feature type="domain" description="Tesmin/TSO1-like CXC" evidence="2">
    <location>
        <begin position="187"/>
        <end position="231"/>
    </location>
</feature>